<reference evidence="2 3" key="1">
    <citation type="submission" date="2018-09" db="EMBL/GenBank/DDBJ databases">
        <title>Genomic investigation of the strawberry pathogen Phytophthora fragariae indicates pathogenicity is determined by transcriptional variation in three key races.</title>
        <authorList>
            <person name="Adams T.M."/>
            <person name="Armitage A.D."/>
            <person name="Sobczyk M.K."/>
            <person name="Bates H.J."/>
            <person name="Dunwell J.M."/>
            <person name="Nellist C.F."/>
            <person name="Harrison R.J."/>
        </authorList>
    </citation>
    <scope>NUCLEOTIDE SEQUENCE [LARGE SCALE GENOMIC DNA]</scope>
    <source>
        <strain evidence="2 3">SCRP249</strain>
    </source>
</reference>
<feature type="region of interest" description="Disordered" evidence="1">
    <location>
        <begin position="343"/>
        <end position="380"/>
    </location>
</feature>
<feature type="region of interest" description="Disordered" evidence="1">
    <location>
        <begin position="192"/>
        <end position="311"/>
    </location>
</feature>
<feature type="compositionally biased region" description="Polar residues" evidence="1">
    <location>
        <begin position="100"/>
        <end position="116"/>
    </location>
</feature>
<name>A0A6A3KTS7_9STRA</name>
<accession>A0A6A3KTS7</accession>
<evidence type="ECO:0000313" key="3">
    <source>
        <dbReference type="Proteomes" id="UP000429607"/>
    </source>
</evidence>
<feature type="region of interest" description="Disordered" evidence="1">
    <location>
        <begin position="1"/>
        <end position="175"/>
    </location>
</feature>
<dbReference type="PANTHER" id="PTHR34409:SF1">
    <property type="entry name" value="MYB-LIKE DOMAIN-CONTAINING PROTEIN"/>
    <property type="match status" value="1"/>
</dbReference>
<feature type="compositionally biased region" description="Basic and acidic residues" evidence="1">
    <location>
        <begin position="239"/>
        <end position="252"/>
    </location>
</feature>
<dbReference type="Proteomes" id="UP000429607">
    <property type="component" value="Unassembled WGS sequence"/>
</dbReference>
<sequence length="451" mass="49263">AQEVQRAIELKGGAQTSHDGLDRGQDDADLLREVAEAEDVASGGRSRHDEVEDNDKDPVIRGSESEDVEEEEEDSQSLMDDLTQYGQGEPDDSHDAATFNVGTVMTSQGNFDTSIGTDVRSDGEEENTPESTETLPPTTRVHVGGTPPESGRPADVNAEAANAPQASGGLDVTAGSQPSVTAVVTPVAGGGEGAALRGSQPNASAIRAKATGRPKGARRASPSARATFASPDGPALSRDPMRVVDDAQEMQRHSKISTASNRLGGSDLRVLRDNMSEMNSRVSNSGNKRDSIESSTSGATYASNKRTRARKRIEQLQKEMDEVEARQSSAGGDMMQVLVFMREEADRRAETEDRRRREDREARLAAERQERDERESIRRDDAAAAAAIRLQEMELNRSFREEQNKKEAVVAAENRLRYEERLERSRAEARERHEQLMLLISALQRGSQPQQ</sequence>
<gene>
    <name evidence="2" type="ORF">PR001_g16086</name>
</gene>
<feature type="non-terminal residue" evidence="2">
    <location>
        <position position="1"/>
    </location>
</feature>
<dbReference type="AlphaFoldDB" id="A0A6A3KTS7"/>
<dbReference type="PANTHER" id="PTHR34409">
    <property type="entry name" value="SET DOMAIN-CONTAINING PROTEIN"/>
    <property type="match status" value="1"/>
</dbReference>
<feature type="compositionally biased region" description="Acidic residues" evidence="1">
    <location>
        <begin position="65"/>
        <end position="75"/>
    </location>
</feature>
<dbReference type="EMBL" id="QXFV01001249">
    <property type="protein sequence ID" value="KAE9010751.1"/>
    <property type="molecule type" value="Genomic_DNA"/>
</dbReference>
<feature type="compositionally biased region" description="Polar residues" evidence="1">
    <location>
        <begin position="293"/>
        <end position="304"/>
    </location>
</feature>
<evidence type="ECO:0000313" key="2">
    <source>
        <dbReference type="EMBL" id="KAE9010751.1"/>
    </source>
</evidence>
<evidence type="ECO:0000256" key="1">
    <source>
        <dbReference type="SAM" id="MobiDB-lite"/>
    </source>
</evidence>
<feature type="compositionally biased region" description="Polar residues" evidence="1">
    <location>
        <begin position="276"/>
        <end position="286"/>
    </location>
</feature>
<comment type="caution">
    <text evidence="2">The sequence shown here is derived from an EMBL/GenBank/DDBJ whole genome shotgun (WGS) entry which is preliminary data.</text>
</comment>
<protein>
    <submittedName>
        <fullName evidence="2">Uncharacterized protein</fullName>
    </submittedName>
</protein>
<feature type="compositionally biased region" description="Basic and acidic residues" evidence="1">
    <location>
        <begin position="19"/>
        <end position="35"/>
    </location>
</feature>
<feature type="compositionally biased region" description="Low complexity" evidence="1">
    <location>
        <begin position="129"/>
        <end position="139"/>
    </location>
</feature>
<proteinExistence type="predicted"/>
<organism evidence="2 3">
    <name type="scientific">Phytophthora rubi</name>
    <dbReference type="NCBI Taxonomy" id="129364"/>
    <lineage>
        <taxon>Eukaryota</taxon>
        <taxon>Sar</taxon>
        <taxon>Stramenopiles</taxon>
        <taxon>Oomycota</taxon>
        <taxon>Peronosporomycetes</taxon>
        <taxon>Peronosporales</taxon>
        <taxon>Peronosporaceae</taxon>
        <taxon>Phytophthora</taxon>
    </lineage>
</organism>